<dbReference type="RefSeq" id="WP_317491562.1">
    <property type="nucleotide sequence ID" value="NZ_CP136051.1"/>
</dbReference>
<dbReference type="InterPro" id="IPR036237">
    <property type="entry name" value="Xyl_isomerase-like_sf"/>
</dbReference>
<dbReference type="Proteomes" id="UP001302349">
    <property type="component" value="Chromosome"/>
</dbReference>
<evidence type="ECO:0000313" key="2">
    <source>
        <dbReference type="EMBL" id="WOK08933.1"/>
    </source>
</evidence>
<proteinExistence type="predicted"/>
<feature type="domain" description="Xylose isomerase-like TIM barrel" evidence="1">
    <location>
        <begin position="57"/>
        <end position="219"/>
    </location>
</feature>
<sequence>MKRRDFIGTTLGAGIGVGLAASPLLASKRKQTNTPDMKIKILATNWGDGDTIEGFCKKIKSYGYDGLEVWYPTDAGDRERLVNATKTNGLEYGFLVGAYQPDFQPHFELFETNLRAAAKMKPLYINCHSGKDFFSYEQNKQFLDLTNKVSKESDIGIHHETHRSRIMYSAPVTRNFIEKNPDLTLTLDISHWCNVHETLLQDQKETVDMALQCTRHIHLRVGHPESPQVNDPRAPEWKEALEQHLAWWDKVIELRKKAGADTMTFLTEFGPADYMPTIPYTRQPVANQWDINRYMLELIRNRYTS</sequence>
<keyword evidence="2" id="KW-0413">Isomerase</keyword>
<keyword evidence="3" id="KW-1185">Reference proteome</keyword>
<dbReference type="GO" id="GO:0016853">
    <property type="term" value="F:isomerase activity"/>
    <property type="evidence" value="ECO:0007669"/>
    <property type="project" value="UniProtKB-KW"/>
</dbReference>
<gene>
    <name evidence="2" type="ORF">RT717_09825</name>
</gene>
<organism evidence="2 3">
    <name type="scientific">Imperialibacter roseus</name>
    <dbReference type="NCBI Taxonomy" id="1324217"/>
    <lineage>
        <taxon>Bacteria</taxon>
        <taxon>Pseudomonadati</taxon>
        <taxon>Bacteroidota</taxon>
        <taxon>Cytophagia</taxon>
        <taxon>Cytophagales</taxon>
        <taxon>Flammeovirgaceae</taxon>
        <taxon>Imperialibacter</taxon>
    </lineage>
</organism>
<name>A0ABZ0IX34_9BACT</name>
<dbReference type="EMBL" id="CP136051">
    <property type="protein sequence ID" value="WOK08933.1"/>
    <property type="molecule type" value="Genomic_DNA"/>
</dbReference>
<evidence type="ECO:0000259" key="1">
    <source>
        <dbReference type="Pfam" id="PF01261"/>
    </source>
</evidence>
<evidence type="ECO:0000313" key="3">
    <source>
        <dbReference type="Proteomes" id="UP001302349"/>
    </source>
</evidence>
<dbReference type="Pfam" id="PF01261">
    <property type="entry name" value="AP_endonuc_2"/>
    <property type="match status" value="1"/>
</dbReference>
<protein>
    <submittedName>
        <fullName evidence="2">Sugar phosphate isomerase/epimerase</fullName>
    </submittedName>
</protein>
<accession>A0ABZ0IX34</accession>
<reference evidence="2 3" key="1">
    <citation type="journal article" date="2023" name="Microbiol. Resour. Announc.">
        <title>Complete Genome Sequence of Imperialibacter roseus strain P4T.</title>
        <authorList>
            <person name="Tizabi D.R."/>
            <person name="Bachvaroff T."/>
            <person name="Hill R.T."/>
        </authorList>
    </citation>
    <scope>NUCLEOTIDE SEQUENCE [LARGE SCALE GENOMIC DNA]</scope>
    <source>
        <strain evidence="2 3">P4T</strain>
    </source>
</reference>
<dbReference type="SUPFAM" id="SSF51658">
    <property type="entry name" value="Xylose isomerase-like"/>
    <property type="match status" value="1"/>
</dbReference>
<dbReference type="Gene3D" id="3.20.20.150">
    <property type="entry name" value="Divalent-metal-dependent TIM barrel enzymes"/>
    <property type="match status" value="1"/>
</dbReference>
<dbReference type="InterPro" id="IPR013022">
    <property type="entry name" value="Xyl_isomerase-like_TIM-brl"/>
</dbReference>